<protein>
    <submittedName>
        <fullName evidence="4">Uncharacterized protein</fullName>
    </submittedName>
</protein>
<dbReference type="OrthoDB" id="10348408at2759"/>
<gene>
    <name evidence="4" type="ORF">PC9H_005781</name>
</gene>
<keyword evidence="1" id="KW-0175">Coiled coil</keyword>
<keyword evidence="5" id="KW-1185">Reference proteome</keyword>
<dbReference type="Proteomes" id="UP000623687">
    <property type="component" value="Unassembled WGS sequence"/>
</dbReference>
<evidence type="ECO:0000313" key="4">
    <source>
        <dbReference type="EMBL" id="KAF7433815.1"/>
    </source>
</evidence>
<proteinExistence type="predicted"/>
<evidence type="ECO:0000256" key="1">
    <source>
        <dbReference type="SAM" id="Coils"/>
    </source>
</evidence>
<dbReference type="VEuPathDB" id="FungiDB:PC9H_005781"/>
<dbReference type="AlphaFoldDB" id="A0A8H6ZX38"/>
<comment type="caution">
    <text evidence="4">The sequence shown here is derived from an EMBL/GenBank/DDBJ whole genome shotgun (WGS) entry which is preliminary data.</text>
</comment>
<evidence type="ECO:0000256" key="2">
    <source>
        <dbReference type="SAM" id="MobiDB-lite"/>
    </source>
</evidence>
<evidence type="ECO:0000313" key="5">
    <source>
        <dbReference type="Proteomes" id="UP000623687"/>
    </source>
</evidence>
<keyword evidence="3" id="KW-0472">Membrane</keyword>
<keyword evidence="3" id="KW-0812">Transmembrane</keyword>
<name>A0A8H6ZX38_PLEOS</name>
<dbReference type="EMBL" id="JACETU010000003">
    <property type="protein sequence ID" value="KAF7433815.1"/>
    <property type="molecule type" value="Genomic_DNA"/>
</dbReference>
<dbReference type="GeneID" id="59375599"/>
<organism evidence="4 5">
    <name type="scientific">Pleurotus ostreatus</name>
    <name type="common">Oyster mushroom</name>
    <name type="synonym">White-rot fungus</name>
    <dbReference type="NCBI Taxonomy" id="5322"/>
    <lineage>
        <taxon>Eukaryota</taxon>
        <taxon>Fungi</taxon>
        <taxon>Dikarya</taxon>
        <taxon>Basidiomycota</taxon>
        <taxon>Agaricomycotina</taxon>
        <taxon>Agaricomycetes</taxon>
        <taxon>Agaricomycetidae</taxon>
        <taxon>Agaricales</taxon>
        <taxon>Pleurotineae</taxon>
        <taxon>Pleurotaceae</taxon>
        <taxon>Pleurotus</taxon>
    </lineage>
</organism>
<feature type="transmembrane region" description="Helical" evidence="3">
    <location>
        <begin position="342"/>
        <end position="361"/>
    </location>
</feature>
<reference evidence="4" key="1">
    <citation type="submission" date="2019-07" db="EMBL/GenBank/DDBJ databases">
        <authorList>
            <person name="Palmer J.M."/>
        </authorList>
    </citation>
    <scope>NUCLEOTIDE SEQUENCE</scope>
    <source>
        <strain evidence="4">PC9</strain>
    </source>
</reference>
<keyword evidence="3" id="KW-1133">Transmembrane helix</keyword>
<dbReference type="Gene3D" id="1.10.287.1490">
    <property type="match status" value="1"/>
</dbReference>
<feature type="coiled-coil region" evidence="1">
    <location>
        <begin position="135"/>
        <end position="166"/>
    </location>
</feature>
<sequence length="399" mass="45072">MNHFHFLSGPRLSRIFNSGILQGQDERWYDKISQIEQRSAQIESKIDSLRQDHTALSKKFERSQALSPIPPPDVREEGLTFEEVARLNRDVDRVCVDMDHTTQVIADLRHQLGAGLVDDRVGLVDDKVGSIESRLDDSQEEMNQFMVEMEDTMANLCRDVEKLQHKHSEELPLQAPGAFEYDVTLVQSHREDIQGELNSRLLEMQTALADIRNDVEVLKHQDPKDSWHDVGCLEQIKALQDSQAATNQCLIDFRTTATKLLTARPRIEHLRYRETIKKAMSRRDAKIKALAGSIAELQSRLGDVNESTKPPSTPSPLGATSTAPDHEPLAMACMTNSHRVPLVELFLIAAVMGMFYALYIWKYHVTQFMGSIECGNPAVRKSMQDGRVRGSYRPSAGLL</sequence>
<feature type="region of interest" description="Disordered" evidence="2">
    <location>
        <begin position="301"/>
        <end position="324"/>
    </location>
</feature>
<dbReference type="RefSeq" id="XP_036633842.1">
    <property type="nucleotide sequence ID" value="XM_036775340.1"/>
</dbReference>
<accession>A0A8H6ZX38</accession>
<evidence type="ECO:0000256" key="3">
    <source>
        <dbReference type="SAM" id="Phobius"/>
    </source>
</evidence>